<feature type="domain" description="DUF4178" evidence="2">
    <location>
        <begin position="75"/>
        <end position="224"/>
    </location>
</feature>
<dbReference type="Pfam" id="PF13785">
    <property type="entry name" value="DUF4178"/>
    <property type="match status" value="2"/>
</dbReference>
<evidence type="ECO:0000256" key="1">
    <source>
        <dbReference type="SAM" id="Phobius"/>
    </source>
</evidence>
<evidence type="ECO:0000259" key="2">
    <source>
        <dbReference type="Pfam" id="PF13785"/>
    </source>
</evidence>
<reference evidence="3 4" key="1">
    <citation type="submission" date="2018-01" db="EMBL/GenBank/DDBJ databases">
        <title>Draft genome sequence of Paucibacter aquatile CR182 isolated from freshwater of the Nakdong River.</title>
        <authorList>
            <person name="Choi A."/>
            <person name="Chung E.J."/>
        </authorList>
    </citation>
    <scope>NUCLEOTIDE SEQUENCE [LARGE SCALE GENOMIC DNA]</scope>
    <source>
        <strain evidence="3 4">CR182</strain>
    </source>
</reference>
<organism evidence="3 4">
    <name type="scientific">Kinneretia aquatilis</name>
    <dbReference type="NCBI Taxonomy" id="2070761"/>
    <lineage>
        <taxon>Bacteria</taxon>
        <taxon>Pseudomonadati</taxon>
        <taxon>Pseudomonadota</taxon>
        <taxon>Betaproteobacteria</taxon>
        <taxon>Burkholderiales</taxon>
        <taxon>Sphaerotilaceae</taxon>
        <taxon>Roseateles</taxon>
    </lineage>
</organism>
<feature type="transmembrane region" description="Helical" evidence="1">
    <location>
        <begin position="478"/>
        <end position="498"/>
    </location>
</feature>
<keyword evidence="1" id="KW-0812">Transmembrane</keyword>
<comment type="caution">
    <text evidence="3">The sequence shown here is derived from an EMBL/GenBank/DDBJ whole genome shotgun (WGS) entry which is preliminary data.</text>
</comment>
<keyword evidence="1" id="KW-0472">Membrane</keyword>
<feature type="domain" description="DUF4178" evidence="2">
    <location>
        <begin position="316"/>
        <end position="447"/>
    </location>
</feature>
<dbReference type="AlphaFoldDB" id="A0A2N8KV43"/>
<evidence type="ECO:0000313" key="3">
    <source>
        <dbReference type="EMBL" id="PND37334.1"/>
    </source>
</evidence>
<keyword evidence="4" id="KW-1185">Reference proteome</keyword>
<proteinExistence type="predicted"/>
<dbReference type="InterPro" id="IPR025235">
    <property type="entry name" value="DUF4178"/>
</dbReference>
<dbReference type="EMBL" id="POSP01000003">
    <property type="protein sequence ID" value="PND37334.1"/>
    <property type="molecule type" value="Genomic_DNA"/>
</dbReference>
<evidence type="ECO:0000313" key="4">
    <source>
        <dbReference type="Proteomes" id="UP000235916"/>
    </source>
</evidence>
<dbReference type="OrthoDB" id="228033at2"/>
<protein>
    <submittedName>
        <fullName evidence="3">DUF4178 domain-containing protein</fullName>
    </submittedName>
</protein>
<dbReference type="Proteomes" id="UP000235916">
    <property type="component" value="Unassembled WGS sequence"/>
</dbReference>
<gene>
    <name evidence="3" type="ORF">C1O66_07185</name>
</gene>
<dbReference type="RefSeq" id="WP_102767253.1">
    <property type="nucleotide sequence ID" value="NZ_POSP01000003.1"/>
</dbReference>
<accession>A0A2N8KV43</accession>
<name>A0A2N8KV43_9BURK</name>
<keyword evidence="1" id="KW-1133">Transmembrane helix</keyword>
<sequence>MASDTSPPSGSSASGAPQRRWQAACPNCGATVEFASAASASAVCSYCRSSLLREGEALRKIGISAELIEDYSPLQIGASGRYAGAPFTVVGRQQIAYAEGSWNEWHVLFDGGPAGPRSGWLAEDNGSYVMAFEAPLSEAAPKAQELILDRSLQLAGQRWTVAAVTRCHLRAAQGELPRPPQLGAERQYLVAELRGPGNEVGSLDFSPGLASSDAAPIWSLGRSIRLDAMAMQGLRDDVNSKDLKSRSLECPSCGAALTPSLSSTRSIVCGQCHAVVDISQGAGADLEHYAQNNGMEPQLRLGSTGMLQTETGQAISWQVVGYQERCDLPESSEDEQTFWREYLLYNKIEGFAFLVDTEEGWSLVRPLTGAPVSSRGDRIDWGGKSYKKRWTYQAKVTYVLGEFYWQVSRDQRTRVSDYEGQGEARQMLLSREQTENEVVWSLGRKLDAAVVARAFKLAPERAAALGRDASSLSDGGGLLRKIVIAFFILLILVLLLRACSSDDCQAYKDNYGEASSEYQQCRKSSGARYGTSGGSYGGSYGGYSSGGGGHK</sequence>